<dbReference type="Proteomes" id="UP000835052">
    <property type="component" value="Unassembled WGS sequence"/>
</dbReference>
<comment type="caution">
    <text evidence="2">The sequence shown here is derived from an EMBL/GenBank/DDBJ whole genome shotgun (WGS) entry which is preliminary data.</text>
</comment>
<evidence type="ECO:0000313" key="3">
    <source>
        <dbReference type="Proteomes" id="UP000835052"/>
    </source>
</evidence>
<keyword evidence="3" id="KW-1185">Reference proteome</keyword>
<organism evidence="2 3">
    <name type="scientific">Caenorhabditis auriculariae</name>
    <dbReference type="NCBI Taxonomy" id="2777116"/>
    <lineage>
        <taxon>Eukaryota</taxon>
        <taxon>Metazoa</taxon>
        <taxon>Ecdysozoa</taxon>
        <taxon>Nematoda</taxon>
        <taxon>Chromadorea</taxon>
        <taxon>Rhabditida</taxon>
        <taxon>Rhabditina</taxon>
        <taxon>Rhabditomorpha</taxon>
        <taxon>Rhabditoidea</taxon>
        <taxon>Rhabditidae</taxon>
        <taxon>Peloderinae</taxon>
        <taxon>Caenorhabditis</taxon>
    </lineage>
</organism>
<evidence type="ECO:0000256" key="1">
    <source>
        <dbReference type="SAM" id="Phobius"/>
    </source>
</evidence>
<sequence length="122" mass="13053">MDPNGVSPADLPACLGQEICLSSRATLHITFEIPSRCNIAGGQLQILSIKPANPSMSRSAGACARFLTFFLSFFEAPAILLGFFLLALSAAKASPLLFSHLCGYHTRAVFALCDLFKTNKCV</sequence>
<reference evidence="2" key="1">
    <citation type="submission" date="2020-10" db="EMBL/GenBank/DDBJ databases">
        <authorList>
            <person name="Kikuchi T."/>
        </authorList>
    </citation>
    <scope>NUCLEOTIDE SEQUENCE</scope>
    <source>
        <strain evidence="2">NKZ352</strain>
    </source>
</reference>
<keyword evidence="1" id="KW-0472">Membrane</keyword>
<name>A0A8S1H4H7_9PELO</name>
<keyword evidence="1" id="KW-1133">Transmembrane helix</keyword>
<evidence type="ECO:0000313" key="2">
    <source>
        <dbReference type="EMBL" id="CAD6190629.1"/>
    </source>
</evidence>
<feature type="transmembrane region" description="Helical" evidence="1">
    <location>
        <begin position="66"/>
        <end position="91"/>
    </location>
</feature>
<proteinExistence type="predicted"/>
<dbReference type="AlphaFoldDB" id="A0A8S1H4H7"/>
<keyword evidence="1" id="KW-0812">Transmembrane</keyword>
<accession>A0A8S1H4H7</accession>
<dbReference type="EMBL" id="CAJGYM010000016">
    <property type="protein sequence ID" value="CAD6190629.1"/>
    <property type="molecule type" value="Genomic_DNA"/>
</dbReference>
<gene>
    <name evidence="2" type="ORF">CAUJ_LOCUS6548</name>
</gene>
<protein>
    <submittedName>
        <fullName evidence="2">Uncharacterized protein</fullName>
    </submittedName>
</protein>